<gene>
    <name evidence="2" type="ORF">CKO28_08860</name>
</gene>
<feature type="region of interest" description="Disordered" evidence="1">
    <location>
        <begin position="1"/>
        <end position="43"/>
    </location>
</feature>
<sequence>MGEAKRRKQYREKMGLDAPDGDGGPAAGGGRNKVVDEYNRPEVPRSQWPADIKQAVDNIKPMVDDVRIVENPDGSLAVLTA</sequence>
<organism evidence="2 3">
    <name type="scientific">Rhodovibrio sodomensis</name>
    <dbReference type="NCBI Taxonomy" id="1088"/>
    <lineage>
        <taxon>Bacteria</taxon>
        <taxon>Pseudomonadati</taxon>
        <taxon>Pseudomonadota</taxon>
        <taxon>Alphaproteobacteria</taxon>
        <taxon>Rhodospirillales</taxon>
        <taxon>Rhodovibrionaceae</taxon>
        <taxon>Rhodovibrio</taxon>
    </lineage>
</organism>
<feature type="compositionally biased region" description="Basic residues" evidence="1">
    <location>
        <begin position="1"/>
        <end position="10"/>
    </location>
</feature>
<evidence type="ECO:0000313" key="2">
    <source>
        <dbReference type="EMBL" id="MBK1668145.1"/>
    </source>
</evidence>
<proteinExistence type="predicted"/>
<dbReference type="EMBL" id="NRRL01000017">
    <property type="protein sequence ID" value="MBK1668145.1"/>
    <property type="molecule type" value="Genomic_DNA"/>
</dbReference>
<name>A0ABS1DCL4_9PROT</name>
<feature type="compositionally biased region" description="Gly residues" evidence="1">
    <location>
        <begin position="21"/>
        <end position="31"/>
    </location>
</feature>
<evidence type="ECO:0000256" key="1">
    <source>
        <dbReference type="SAM" id="MobiDB-lite"/>
    </source>
</evidence>
<keyword evidence="3" id="KW-1185">Reference proteome</keyword>
<feature type="compositionally biased region" description="Basic and acidic residues" evidence="1">
    <location>
        <begin position="33"/>
        <end position="43"/>
    </location>
</feature>
<comment type="caution">
    <text evidence="2">The sequence shown here is derived from an EMBL/GenBank/DDBJ whole genome shotgun (WGS) entry which is preliminary data.</text>
</comment>
<evidence type="ECO:0000313" key="3">
    <source>
        <dbReference type="Proteomes" id="UP001296873"/>
    </source>
</evidence>
<dbReference type="Proteomes" id="UP001296873">
    <property type="component" value="Unassembled WGS sequence"/>
</dbReference>
<reference evidence="2 3" key="1">
    <citation type="journal article" date="2020" name="Microorganisms">
        <title>Osmotic Adaptation and Compatible Solute Biosynthesis of Phototrophic Bacteria as Revealed from Genome Analyses.</title>
        <authorList>
            <person name="Imhoff J.F."/>
            <person name="Rahn T."/>
            <person name="Kunzel S."/>
            <person name="Keller A."/>
            <person name="Neulinger S.C."/>
        </authorList>
    </citation>
    <scope>NUCLEOTIDE SEQUENCE [LARGE SCALE GENOMIC DNA]</scope>
    <source>
        <strain evidence="2 3">DSM 9895</strain>
    </source>
</reference>
<dbReference type="RefSeq" id="WP_200340316.1">
    <property type="nucleotide sequence ID" value="NZ_NRRL01000017.1"/>
</dbReference>
<protein>
    <submittedName>
        <fullName evidence="2">Uncharacterized protein</fullName>
    </submittedName>
</protein>
<accession>A0ABS1DCL4</accession>